<dbReference type="EMBL" id="MCIB01000023">
    <property type="protein sequence ID" value="RKD31208.1"/>
    <property type="molecule type" value="Genomic_DNA"/>
</dbReference>
<protein>
    <submittedName>
        <fullName evidence="2">Uncharacterized protein</fullName>
    </submittedName>
</protein>
<dbReference type="OrthoDB" id="3078378at2"/>
<sequence>MYVIDIVVKGDEVEKMQKKSIILFNVSFGILIFLPPGWIVIVLVLVLETFLLSRYLENKKFYSPITKSVLLANIISGAAGIFLSSKHNGGWWLVCWFPWVSRNEVKFDDIQSFIIYFAVALIGSILIEILVNLLLLKKKFEISKITKGTLIANLFSNVIIIPIMYLISFLI</sequence>
<keyword evidence="1" id="KW-1133">Transmembrane helix</keyword>
<dbReference type="Proteomes" id="UP000284177">
    <property type="component" value="Unassembled WGS sequence"/>
</dbReference>
<feature type="transmembrane region" description="Helical" evidence="1">
    <location>
        <begin position="148"/>
        <end position="170"/>
    </location>
</feature>
<feature type="transmembrane region" description="Helical" evidence="1">
    <location>
        <begin position="20"/>
        <end position="47"/>
    </location>
</feature>
<gene>
    <name evidence="2" type="ORF">BET03_03515</name>
</gene>
<keyword evidence="3" id="KW-1185">Reference proteome</keyword>
<dbReference type="AlphaFoldDB" id="A0A419T1A8"/>
<evidence type="ECO:0000256" key="1">
    <source>
        <dbReference type="SAM" id="Phobius"/>
    </source>
</evidence>
<accession>A0A419T1A8</accession>
<organism evidence="2 3">
    <name type="scientific">Thermohalobacter berrensis</name>
    <dbReference type="NCBI Taxonomy" id="99594"/>
    <lineage>
        <taxon>Bacteria</taxon>
        <taxon>Bacillati</taxon>
        <taxon>Bacillota</taxon>
        <taxon>Tissierellia</taxon>
        <taxon>Tissierellales</taxon>
        <taxon>Thermohalobacteraceae</taxon>
        <taxon>Thermohalobacter</taxon>
    </lineage>
</organism>
<comment type="caution">
    <text evidence="2">The sequence shown here is derived from an EMBL/GenBank/DDBJ whole genome shotgun (WGS) entry which is preliminary data.</text>
</comment>
<proteinExistence type="predicted"/>
<evidence type="ECO:0000313" key="3">
    <source>
        <dbReference type="Proteomes" id="UP000284177"/>
    </source>
</evidence>
<evidence type="ECO:0000313" key="2">
    <source>
        <dbReference type="EMBL" id="RKD31208.1"/>
    </source>
</evidence>
<keyword evidence="1" id="KW-0812">Transmembrane</keyword>
<feature type="transmembrane region" description="Helical" evidence="1">
    <location>
        <begin position="113"/>
        <end position="136"/>
    </location>
</feature>
<keyword evidence="1" id="KW-0472">Membrane</keyword>
<reference evidence="2 3" key="1">
    <citation type="submission" date="2016-08" db="EMBL/GenBank/DDBJ databases">
        <title>Novel Firmicutes and Novel Genomes.</title>
        <authorList>
            <person name="Poppleton D.I."/>
            <person name="Gribaldo S."/>
        </authorList>
    </citation>
    <scope>NUCLEOTIDE SEQUENCE [LARGE SCALE GENOMIC DNA]</scope>
    <source>
        <strain evidence="2 3">CTT3</strain>
    </source>
</reference>
<name>A0A419T1A8_9FIRM</name>
<dbReference type="RefSeq" id="WP_120169587.1">
    <property type="nucleotide sequence ID" value="NZ_MCIB01000023.1"/>
</dbReference>